<reference evidence="3 4" key="1">
    <citation type="submission" date="2013-09" db="EMBL/GenBank/DDBJ databases">
        <title>Complete genome sequence of Corynebacterium doosanense CAU 212(T) (=DSM 45436(T)), isolated from activated sludge.</title>
        <authorList>
            <person name="Schaffert L."/>
            <person name="Albersmeier A."/>
            <person name="Kalinowski J."/>
            <person name="Ruckert C."/>
        </authorList>
    </citation>
    <scope>NUCLEOTIDE SEQUENCE [LARGE SCALE GENOMIC DNA]</scope>
    <source>
        <strain evidence="3 4">CAU 212</strain>
    </source>
</reference>
<dbReference type="HOGENOM" id="CLU_050657_0_0_11"/>
<feature type="transmembrane region" description="Helical" evidence="1">
    <location>
        <begin position="147"/>
        <end position="164"/>
    </location>
</feature>
<evidence type="ECO:0000313" key="3">
    <source>
        <dbReference type="EMBL" id="AIT61479.1"/>
    </source>
</evidence>
<dbReference type="AlphaFoldDB" id="A0A097IH81"/>
<feature type="transmembrane region" description="Helical" evidence="1">
    <location>
        <begin position="265"/>
        <end position="282"/>
    </location>
</feature>
<feature type="domain" description="Acyltransferase 3" evidence="2">
    <location>
        <begin position="1"/>
        <end position="319"/>
    </location>
</feature>
<dbReference type="eggNOG" id="COG4763">
    <property type="taxonomic scope" value="Bacteria"/>
</dbReference>
<dbReference type="STRING" id="558173.CDOO_09525"/>
<keyword evidence="1" id="KW-0812">Transmembrane</keyword>
<feature type="transmembrane region" description="Helical" evidence="1">
    <location>
        <begin position="302"/>
        <end position="323"/>
    </location>
</feature>
<gene>
    <name evidence="3" type="ORF">CDOO_09525</name>
</gene>
<dbReference type="InterPro" id="IPR002656">
    <property type="entry name" value="Acyl_transf_3_dom"/>
</dbReference>
<sequence>MIFLHVSMAVPEAELSPLALANTMADPLRMPLFFLISGLFATKIFRFSFLELFTRRLWFFLVPYLVWVPVETYLKNREYLLVHQAPMPPAMDYLKALVFGVNMAWFLYALVLFNIALWLTRKLPVPWAIAASLVPVVALPLHLEFHMIGKAVLYLPIFFLGAFLRPMITRFSGRVFTPLCLAGTMSAYLAGLALFIAWAHIVGSTQMSIPWPLPGATTVGVPEIELLVRLSTHVLMLPAGITIAVLLSKISVVSQSLQFIGRNTLPVYLGHPIALTLVYHFTQFRLQVPVTAEAGHWIASTNFWMTAAVAISFLGGLALWALARVPVLGWTIAPPPIHGLWARRQEPSVSGSALVRR</sequence>
<feature type="transmembrane region" description="Helical" evidence="1">
    <location>
        <begin position="176"/>
        <end position="201"/>
    </location>
</feature>
<feature type="transmembrane region" description="Helical" evidence="1">
    <location>
        <begin position="235"/>
        <end position="253"/>
    </location>
</feature>
<dbReference type="EMBL" id="CP006764">
    <property type="protein sequence ID" value="AIT61479.1"/>
    <property type="molecule type" value="Genomic_DNA"/>
</dbReference>
<feature type="transmembrane region" description="Helical" evidence="1">
    <location>
        <begin position="28"/>
        <end position="45"/>
    </location>
</feature>
<evidence type="ECO:0000256" key="1">
    <source>
        <dbReference type="SAM" id="Phobius"/>
    </source>
</evidence>
<accession>A0A097IH81</accession>
<dbReference type="GO" id="GO:0016747">
    <property type="term" value="F:acyltransferase activity, transferring groups other than amino-acyl groups"/>
    <property type="evidence" value="ECO:0007669"/>
    <property type="project" value="InterPro"/>
</dbReference>
<protein>
    <submittedName>
        <fullName evidence="3">Membrane protein</fullName>
    </submittedName>
</protein>
<dbReference type="KEGG" id="cdo:CDOO_09525"/>
<feature type="transmembrane region" description="Helical" evidence="1">
    <location>
        <begin position="94"/>
        <end position="117"/>
    </location>
</feature>
<dbReference type="Proteomes" id="UP000029914">
    <property type="component" value="Chromosome"/>
</dbReference>
<feature type="transmembrane region" description="Helical" evidence="1">
    <location>
        <begin position="124"/>
        <end position="141"/>
    </location>
</feature>
<name>A0A097IH81_9CORY</name>
<keyword evidence="1" id="KW-0472">Membrane</keyword>
<keyword evidence="1" id="KW-1133">Transmembrane helix</keyword>
<keyword evidence="4" id="KW-1185">Reference proteome</keyword>
<organism evidence="3 4">
    <name type="scientific">Corynebacterium doosanense CAU 212 = DSM 45436</name>
    <dbReference type="NCBI Taxonomy" id="558173"/>
    <lineage>
        <taxon>Bacteria</taxon>
        <taxon>Bacillati</taxon>
        <taxon>Actinomycetota</taxon>
        <taxon>Actinomycetes</taxon>
        <taxon>Mycobacteriales</taxon>
        <taxon>Corynebacteriaceae</taxon>
        <taxon>Corynebacterium</taxon>
    </lineage>
</organism>
<dbReference type="Pfam" id="PF01757">
    <property type="entry name" value="Acyl_transf_3"/>
    <property type="match status" value="1"/>
</dbReference>
<evidence type="ECO:0000259" key="2">
    <source>
        <dbReference type="Pfam" id="PF01757"/>
    </source>
</evidence>
<proteinExistence type="predicted"/>
<evidence type="ECO:0000313" key="4">
    <source>
        <dbReference type="Proteomes" id="UP000029914"/>
    </source>
</evidence>
<feature type="transmembrane region" description="Helical" evidence="1">
    <location>
        <begin position="57"/>
        <end position="74"/>
    </location>
</feature>